<name>A0A2T0TSE1_9ACTN</name>
<comment type="caution">
    <text evidence="1">The sequence shown here is derived from an EMBL/GenBank/DDBJ whole genome shotgun (WGS) entry which is preliminary data.</text>
</comment>
<keyword evidence="2" id="KW-1185">Reference proteome</keyword>
<dbReference type="AlphaFoldDB" id="A0A2T0TSE1"/>
<reference evidence="1 2" key="1">
    <citation type="submission" date="2018-03" db="EMBL/GenBank/DDBJ databases">
        <title>Genomic Encyclopedia of Archaeal and Bacterial Type Strains, Phase II (KMG-II): from individual species to whole genera.</title>
        <authorList>
            <person name="Goeker M."/>
        </authorList>
    </citation>
    <scope>NUCLEOTIDE SEQUENCE [LARGE SCALE GENOMIC DNA]</scope>
    <source>
        <strain evidence="1 2">DSM 45416</strain>
    </source>
</reference>
<sequence length="83" mass="9664">MVDLQNRILGDIQRAYPEAEPYEMREILRTAQFLGGHSRARRHRLLPRVAAWSLGADWEVHVAAELMAQRPWERPHPRPVTDA</sequence>
<gene>
    <name evidence="1" type="ORF">LY71_109177</name>
</gene>
<dbReference type="EMBL" id="PVTG01000009">
    <property type="protein sequence ID" value="PRY48540.1"/>
    <property type="molecule type" value="Genomic_DNA"/>
</dbReference>
<dbReference type="RefSeq" id="WP_106278276.1">
    <property type="nucleotide sequence ID" value="NZ_PVTG01000009.1"/>
</dbReference>
<evidence type="ECO:0000313" key="2">
    <source>
        <dbReference type="Proteomes" id="UP000239210"/>
    </source>
</evidence>
<evidence type="ECO:0000313" key="1">
    <source>
        <dbReference type="EMBL" id="PRY48540.1"/>
    </source>
</evidence>
<accession>A0A2T0TSE1</accession>
<organism evidence="1 2">
    <name type="scientific">Geodermatophilus tzadiensis</name>
    <dbReference type="NCBI Taxonomy" id="1137988"/>
    <lineage>
        <taxon>Bacteria</taxon>
        <taxon>Bacillati</taxon>
        <taxon>Actinomycetota</taxon>
        <taxon>Actinomycetes</taxon>
        <taxon>Geodermatophilales</taxon>
        <taxon>Geodermatophilaceae</taxon>
        <taxon>Geodermatophilus</taxon>
    </lineage>
</organism>
<protein>
    <submittedName>
        <fullName evidence="1">Uncharacterized protein</fullName>
    </submittedName>
</protein>
<proteinExistence type="predicted"/>
<dbReference type="Proteomes" id="UP000239210">
    <property type="component" value="Unassembled WGS sequence"/>
</dbReference>